<gene>
    <name evidence="1" type="ORF">PSTT_10448</name>
</gene>
<organism evidence="1 2">
    <name type="scientific">Puccinia striiformis</name>
    <dbReference type="NCBI Taxonomy" id="27350"/>
    <lineage>
        <taxon>Eukaryota</taxon>
        <taxon>Fungi</taxon>
        <taxon>Dikarya</taxon>
        <taxon>Basidiomycota</taxon>
        <taxon>Pucciniomycotina</taxon>
        <taxon>Pucciniomycetes</taxon>
        <taxon>Pucciniales</taxon>
        <taxon>Pucciniaceae</taxon>
        <taxon>Puccinia</taxon>
    </lineage>
</organism>
<proteinExistence type="predicted"/>
<protein>
    <submittedName>
        <fullName evidence="1">Uncharacterized protein</fullName>
    </submittedName>
</protein>
<dbReference type="Proteomes" id="UP000239156">
    <property type="component" value="Unassembled WGS sequence"/>
</dbReference>
<dbReference type="PROSITE" id="PS51257">
    <property type="entry name" value="PROKAR_LIPOPROTEIN"/>
    <property type="match status" value="1"/>
</dbReference>
<accession>A0A2S4V4D0</accession>
<reference evidence="1" key="1">
    <citation type="submission" date="2017-12" db="EMBL/GenBank/DDBJ databases">
        <title>Gene loss provides genomic basis for host adaptation in cereal stripe rust fungi.</title>
        <authorList>
            <person name="Xia C."/>
        </authorList>
    </citation>
    <scope>NUCLEOTIDE SEQUENCE [LARGE SCALE GENOMIC DNA]</scope>
    <source>
        <strain evidence="1">93-210</strain>
    </source>
</reference>
<dbReference type="AlphaFoldDB" id="A0A2S4V4D0"/>
<sequence>MLSLVSRFISVNSSSLLACSLKSILLNSTSLVLRKLL</sequence>
<dbReference type="EMBL" id="PKSL01000112">
    <property type="protein sequence ID" value="POW04361.1"/>
    <property type="molecule type" value="Genomic_DNA"/>
</dbReference>
<evidence type="ECO:0000313" key="1">
    <source>
        <dbReference type="EMBL" id="POW04361.1"/>
    </source>
</evidence>
<evidence type="ECO:0000313" key="2">
    <source>
        <dbReference type="Proteomes" id="UP000239156"/>
    </source>
</evidence>
<name>A0A2S4V4D0_9BASI</name>
<dbReference type="VEuPathDB" id="FungiDB:PSTT_10448"/>
<keyword evidence="2" id="KW-1185">Reference proteome</keyword>
<comment type="caution">
    <text evidence="1">The sequence shown here is derived from an EMBL/GenBank/DDBJ whole genome shotgun (WGS) entry which is preliminary data.</text>
</comment>